<sequence length="207" mass="22672">MMESTISRENRDSVIMLAAWCSNCSWWSALYALAYATLSKVSFSSSPNRLAIATNLIGLNVPSVSMYKHFPSPPPLSIGSWQVTARVWQSCDFPVLNSPNTSVMAPVSTPPPRSVSSCLDPVVRQISSDLLWWNSVAVVNPRGTSLDASINNLSAFNSEIPFTVTIWRFGVYAIDSTVWKPASFSFLISWGEIPFPTSCWIGTGPAE</sequence>
<dbReference type="EMBL" id="JAEUBE010000158">
    <property type="protein sequence ID" value="KAH3668955.1"/>
    <property type="molecule type" value="Genomic_DNA"/>
</dbReference>
<evidence type="ECO:0000256" key="1">
    <source>
        <dbReference type="SAM" id="Phobius"/>
    </source>
</evidence>
<dbReference type="RefSeq" id="XP_046063369.1">
    <property type="nucleotide sequence ID" value="XM_046203610.1"/>
</dbReference>
<keyword evidence="1" id="KW-1133">Transmembrane helix</keyword>
<keyword evidence="3" id="KW-1185">Reference proteome</keyword>
<dbReference type="GeneID" id="70234677"/>
<gene>
    <name evidence="2" type="ORF">OGAPHI_002710</name>
</gene>
<comment type="caution">
    <text evidence="2">The sequence shown here is derived from an EMBL/GenBank/DDBJ whole genome shotgun (WGS) entry which is preliminary data.</text>
</comment>
<organism evidence="2 3">
    <name type="scientific">Ogataea philodendri</name>
    <dbReference type="NCBI Taxonomy" id="1378263"/>
    <lineage>
        <taxon>Eukaryota</taxon>
        <taxon>Fungi</taxon>
        <taxon>Dikarya</taxon>
        <taxon>Ascomycota</taxon>
        <taxon>Saccharomycotina</taxon>
        <taxon>Pichiomycetes</taxon>
        <taxon>Pichiales</taxon>
        <taxon>Pichiaceae</taxon>
        <taxon>Ogataea</taxon>
    </lineage>
</organism>
<feature type="transmembrane region" description="Helical" evidence="1">
    <location>
        <begin position="12"/>
        <end position="38"/>
    </location>
</feature>
<dbReference type="AlphaFoldDB" id="A0A9P8PC40"/>
<accession>A0A9P8PC40</accession>
<reference evidence="2" key="2">
    <citation type="submission" date="2021-01" db="EMBL/GenBank/DDBJ databases">
        <authorList>
            <person name="Schikora-Tamarit M.A."/>
        </authorList>
    </citation>
    <scope>NUCLEOTIDE SEQUENCE</scope>
    <source>
        <strain evidence="2">CBS6075</strain>
    </source>
</reference>
<reference evidence="2" key="1">
    <citation type="journal article" date="2021" name="Open Biol.">
        <title>Shared evolutionary footprints suggest mitochondrial oxidative damage underlies multiple complex I losses in fungi.</title>
        <authorList>
            <person name="Schikora-Tamarit M.A."/>
            <person name="Marcet-Houben M."/>
            <person name="Nosek J."/>
            <person name="Gabaldon T."/>
        </authorList>
    </citation>
    <scope>NUCLEOTIDE SEQUENCE</scope>
    <source>
        <strain evidence="2">CBS6075</strain>
    </source>
</reference>
<protein>
    <submittedName>
        <fullName evidence="2">Uncharacterized protein</fullName>
    </submittedName>
</protein>
<proteinExistence type="predicted"/>
<evidence type="ECO:0000313" key="3">
    <source>
        <dbReference type="Proteomes" id="UP000769157"/>
    </source>
</evidence>
<keyword evidence="1" id="KW-0812">Transmembrane</keyword>
<evidence type="ECO:0000313" key="2">
    <source>
        <dbReference type="EMBL" id="KAH3668955.1"/>
    </source>
</evidence>
<keyword evidence="1" id="KW-0472">Membrane</keyword>
<dbReference type="Proteomes" id="UP000769157">
    <property type="component" value="Unassembled WGS sequence"/>
</dbReference>
<name>A0A9P8PC40_9ASCO</name>